<dbReference type="Pfam" id="PF03237">
    <property type="entry name" value="Terminase_6N"/>
    <property type="match status" value="1"/>
</dbReference>
<reference evidence="4 5" key="1">
    <citation type="submission" date="2021-01" db="EMBL/GenBank/DDBJ databases">
        <title>WGS of actinomycetes isolated from Thailand.</title>
        <authorList>
            <person name="Thawai C."/>
        </authorList>
    </citation>
    <scope>NUCLEOTIDE SEQUENCE [LARGE SCALE GENOMIC DNA]</scope>
    <source>
        <strain evidence="4 5">CH5-8</strain>
    </source>
</reference>
<comment type="caution">
    <text evidence="4">The sequence shown here is derived from an EMBL/GenBank/DDBJ whole genome shotgun (WGS) entry which is preliminary data.</text>
</comment>
<dbReference type="EMBL" id="JAERRH010000003">
    <property type="protein sequence ID" value="MBL1104933.1"/>
    <property type="molecule type" value="Genomic_DNA"/>
</dbReference>
<sequence>MDLSSLPLSPKQIRSIAESARHRISLWSGAVRSGKTIASLVAFLIAIAAAPSSGLVLIVGRSLQTIERNILDPLQDPALFGPLARHVQHTRGATTAVILGRVVHLIGASDARAEGRLRGLTACLALADELTLLPEAFLNQLLGRLSVPGSRLLGTTNPDSPTHWLKQNYLDRAHELDLGHWHFTLDDNPSLDPAYVTALKAEYGPGTLWYDRFILGLWKAAEGAVYGMFDESRHVVDILPTIQTWFALGIDYGTQNPLHAVLVGLGVDGRLYVGSEWRYDGRRSMLPLTDLEYSERLRGWLASLRPPGSHMAGVHPQYVVVDPSAASFIQQLHRDRLTPVVAENAVLDGIRTVSSLLASGKLLIHRSCTELIREIQGYVWDPKAALLGEDKPLKSTNADHGLDALRYALQTTESLWRRQIEEVA</sequence>
<evidence type="ECO:0000256" key="2">
    <source>
        <dbReference type="SAM" id="Phobius"/>
    </source>
</evidence>
<dbReference type="Proteomes" id="UP000621386">
    <property type="component" value="Unassembled WGS sequence"/>
</dbReference>
<keyword evidence="5" id="KW-1185">Reference proteome</keyword>
<evidence type="ECO:0000259" key="3">
    <source>
        <dbReference type="Pfam" id="PF17289"/>
    </source>
</evidence>
<evidence type="ECO:0000313" key="5">
    <source>
        <dbReference type="Proteomes" id="UP000621386"/>
    </source>
</evidence>
<feature type="domain" description="Terminase large subunit gp17-like C-terminal" evidence="3">
    <location>
        <begin position="327"/>
        <end position="410"/>
    </location>
</feature>
<dbReference type="InterPro" id="IPR035421">
    <property type="entry name" value="Terminase_6C"/>
</dbReference>
<gene>
    <name evidence="4" type="ORF">JK361_10055</name>
</gene>
<keyword evidence="2" id="KW-0812">Transmembrane</keyword>
<dbReference type="InterPro" id="IPR027417">
    <property type="entry name" value="P-loop_NTPase"/>
</dbReference>
<keyword evidence="2" id="KW-1133">Transmembrane helix</keyword>
<dbReference type="Gene3D" id="3.30.420.280">
    <property type="match status" value="1"/>
</dbReference>
<name>A0ABS1NXY2_9ACTN</name>
<evidence type="ECO:0000256" key="1">
    <source>
        <dbReference type="ARBA" id="ARBA00022612"/>
    </source>
</evidence>
<dbReference type="InterPro" id="IPR006437">
    <property type="entry name" value="Phage_terminase_lsu"/>
</dbReference>
<dbReference type="NCBIfam" id="TIGR01547">
    <property type="entry name" value="phage_term_2"/>
    <property type="match status" value="1"/>
</dbReference>
<feature type="transmembrane region" description="Helical" evidence="2">
    <location>
        <begin position="37"/>
        <end position="59"/>
    </location>
</feature>
<organism evidence="4 5">
    <name type="scientific">Streptomyces musisoli</name>
    <dbReference type="NCBI Taxonomy" id="2802280"/>
    <lineage>
        <taxon>Bacteria</taxon>
        <taxon>Bacillati</taxon>
        <taxon>Actinomycetota</taxon>
        <taxon>Actinomycetes</taxon>
        <taxon>Kitasatosporales</taxon>
        <taxon>Streptomycetaceae</taxon>
        <taxon>Streptomyces</taxon>
    </lineage>
</organism>
<dbReference type="Gene3D" id="3.40.50.300">
    <property type="entry name" value="P-loop containing nucleotide triphosphate hydrolases"/>
    <property type="match status" value="1"/>
</dbReference>
<accession>A0ABS1NXY2</accession>
<dbReference type="RefSeq" id="WP_201815372.1">
    <property type="nucleotide sequence ID" value="NZ_JAERRH010000003.1"/>
</dbReference>
<dbReference type="Pfam" id="PF17289">
    <property type="entry name" value="Terminase_6C"/>
    <property type="match status" value="1"/>
</dbReference>
<protein>
    <submittedName>
        <fullName evidence="4">PBSX family phage terminase large subunit</fullName>
    </submittedName>
</protein>
<keyword evidence="2" id="KW-0472">Membrane</keyword>
<keyword evidence="1" id="KW-1188">Viral release from host cell</keyword>
<evidence type="ECO:0000313" key="4">
    <source>
        <dbReference type="EMBL" id="MBL1104933.1"/>
    </source>
</evidence>
<proteinExistence type="predicted"/>